<sequence length="359" mass="40371">MEVEPDCVISSDSFEKYGLNERCRVSRERVQDFLERGLMSQDGVYQRYTEELSEKLTSVRRSDQPGVIEDIRQSFQRLRDPNTGYLSEVMFNRLITERLSGLEVDESLNGPALLFNICSSHAFYPFPKSYGGSGQLQIDEDGFVRAVCLLTLSPAPRYGPRFSGARHRYYSGNWGPHSGSYIALRGKDAGDFRRRLFRSLAVPDSTSTGHDTTIPVPRFMWYESNEGRDSEDETGQQVVVAEDESELSIDIVDVLSECPIEADRLTANPFRESYRIALPSLPKHTDDISVLFIPTVKLVALVKLAQQVQRESRTDLVATIEGLGNDGKVGWEAFESAMSEHSEFIADFVSSIFGTFTIT</sequence>
<dbReference type="Proteomes" id="UP000800039">
    <property type="component" value="Unassembled WGS sequence"/>
</dbReference>
<name>A0A9P4GQZ2_9PLEO</name>
<dbReference type="AlphaFoldDB" id="A0A9P4GQZ2"/>
<evidence type="ECO:0000313" key="2">
    <source>
        <dbReference type="Proteomes" id="UP000800039"/>
    </source>
</evidence>
<gene>
    <name evidence="1" type="ORF">K460DRAFT_360546</name>
</gene>
<reference evidence="1" key="1">
    <citation type="submission" date="2020-01" db="EMBL/GenBank/DDBJ databases">
        <authorList>
            <consortium name="DOE Joint Genome Institute"/>
            <person name="Haridas S."/>
            <person name="Albert R."/>
            <person name="Binder M."/>
            <person name="Bloem J."/>
            <person name="Labutti K."/>
            <person name="Salamov A."/>
            <person name="Andreopoulos B."/>
            <person name="Baker S.E."/>
            <person name="Barry K."/>
            <person name="Bills G."/>
            <person name="Bluhm B.H."/>
            <person name="Cannon C."/>
            <person name="Castanera R."/>
            <person name="Culley D.E."/>
            <person name="Daum C."/>
            <person name="Ezra D."/>
            <person name="Gonzalez J.B."/>
            <person name="Henrissat B."/>
            <person name="Kuo A."/>
            <person name="Liang C."/>
            <person name="Lipzen A."/>
            <person name="Lutzoni F."/>
            <person name="Magnuson J."/>
            <person name="Mondo S."/>
            <person name="Nolan M."/>
            <person name="Ohm R."/>
            <person name="Pangilinan J."/>
            <person name="Park H.-J."/>
            <person name="Ramirez L."/>
            <person name="Alfaro M."/>
            <person name="Sun H."/>
            <person name="Tritt A."/>
            <person name="Yoshinaga Y."/>
            <person name="Zwiers L.-H."/>
            <person name="Turgeon B.G."/>
            <person name="Goodwin S.B."/>
            <person name="Spatafora J.W."/>
            <person name="Crous P.W."/>
            <person name="Grigoriev I.V."/>
        </authorList>
    </citation>
    <scope>NUCLEOTIDE SEQUENCE</scope>
    <source>
        <strain evidence="1">CBS 394.84</strain>
    </source>
</reference>
<comment type="caution">
    <text evidence="1">The sequence shown here is derived from an EMBL/GenBank/DDBJ whole genome shotgun (WGS) entry which is preliminary data.</text>
</comment>
<dbReference type="OrthoDB" id="3759600at2759"/>
<keyword evidence="2" id="KW-1185">Reference proteome</keyword>
<accession>A0A9P4GQZ2</accession>
<dbReference type="EMBL" id="ML976614">
    <property type="protein sequence ID" value="KAF1849699.1"/>
    <property type="molecule type" value="Genomic_DNA"/>
</dbReference>
<dbReference type="RefSeq" id="XP_040792262.1">
    <property type="nucleotide sequence ID" value="XM_040932292.1"/>
</dbReference>
<organism evidence="1 2">
    <name type="scientific">Cucurbitaria berberidis CBS 394.84</name>
    <dbReference type="NCBI Taxonomy" id="1168544"/>
    <lineage>
        <taxon>Eukaryota</taxon>
        <taxon>Fungi</taxon>
        <taxon>Dikarya</taxon>
        <taxon>Ascomycota</taxon>
        <taxon>Pezizomycotina</taxon>
        <taxon>Dothideomycetes</taxon>
        <taxon>Pleosporomycetidae</taxon>
        <taxon>Pleosporales</taxon>
        <taxon>Pleosporineae</taxon>
        <taxon>Cucurbitariaceae</taxon>
        <taxon>Cucurbitaria</taxon>
    </lineage>
</organism>
<evidence type="ECO:0000313" key="1">
    <source>
        <dbReference type="EMBL" id="KAF1849699.1"/>
    </source>
</evidence>
<dbReference type="GeneID" id="63849543"/>
<proteinExistence type="predicted"/>
<protein>
    <submittedName>
        <fullName evidence="1">Uncharacterized protein</fullName>
    </submittedName>
</protein>